<evidence type="ECO:0000256" key="1">
    <source>
        <dbReference type="ARBA" id="ARBA00005187"/>
    </source>
</evidence>
<evidence type="ECO:0000313" key="7">
    <source>
        <dbReference type="Proteomes" id="UP000006327"/>
    </source>
</evidence>
<gene>
    <name evidence="6" type="ORF">GARC_1573</name>
</gene>
<keyword evidence="7" id="KW-1185">Reference proteome</keyword>
<dbReference type="Pfam" id="PF13537">
    <property type="entry name" value="GATase_7"/>
    <property type="match status" value="1"/>
</dbReference>
<dbReference type="PANTHER" id="PTHR43284:SF1">
    <property type="entry name" value="ASPARAGINE SYNTHETASE"/>
    <property type="match status" value="1"/>
</dbReference>
<dbReference type="AlphaFoldDB" id="K6Z538"/>
<name>K6Z538_9ALTE</name>
<proteinExistence type="predicted"/>
<evidence type="ECO:0000256" key="3">
    <source>
        <dbReference type="ARBA" id="ARBA00048741"/>
    </source>
</evidence>
<accession>K6Z538</accession>
<dbReference type="EC" id="6.3.5.4" evidence="2"/>
<dbReference type="Gene3D" id="3.60.20.10">
    <property type="entry name" value="Glutamine Phosphoribosylpyrophosphate, subunit 1, domain 1"/>
    <property type="match status" value="1"/>
</dbReference>
<dbReference type="eggNOG" id="COG0367">
    <property type="taxonomic scope" value="Bacteria"/>
</dbReference>
<organism evidence="6 7">
    <name type="scientific">Paraglaciecola arctica BSs20135</name>
    <dbReference type="NCBI Taxonomy" id="493475"/>
    <lineage>
        <taxon>Bacteria</taxon>
        <taxon>Pseudomonadati</taxon>
        <taxon>Pseudomonadota</taxon>
        <taxon>Gammaproteobacteria</taxon>
        <taxon>Alteromonadales</taxon>
        <taxon>Alteromonadaceae</taxon>
        <taxon>Paraglaciecola</taxon>
    </lineage>
</organism>
<dbReference type="InterPro" id="IPR051786">
    <property type="entry name" value="ASN_synthetase/amidase"/>
</dbReference>
<feature type="domain" description="Asparagine synthetase" evidence="4">
    <location>
        <begin position="199"/>
        <end position="293"/>
    </location>
</feature>
<evidence type="ECO:0000256" key="2">
    <source>
        <dbReference type="ARBA" id="ARBA00012737"/>
    </source>
</evidence>
<dbReference type="Pfam" id="PF00733">
    <property type="entry name" value="Asn_synthase"/>
    <property type="match status" value="1"/>
</dbReference>
<evidence type="ECO:0000259" key="4">
    <source>
        <dbReference type="Pfam" id="PF00733"/>
    </source>
</evidence>
<comment type="caution">
    <text evidence="6">The sequence shown here is derived from an EMBL/GenBank/DDBJ whole genome shotgun (WGS) entry which is preliminary data.</text>
</comment>
<sequence>MLCNQKATFEQQKSNTLILQCDVQAYDNVTTLQSELHTTVIAGEPLLRNSYRTSLHDDVTQLHQAGADNNLSKILKTARGVFSGIHVDEAANRIQLFSDKLGIRPVFYYQKDNIIVFSSLFSLFKYLPQLDLKTDFTGLCEYLAFNYCLSDRTQYQFIKRIDVGQILNIEKGTVKISQYWNWADIQAKSEAIAIDIEQLYKSFEDAIKLRLNDSNEAIAFLSGGLDSRVIAASLKQHVKTLHTFNFSTHQSQDREYARVFAKSAQIDHHEKVFESLSFPNWTQLIADATDECAATGKIKSNQRLVWSGDGGSVALGYVYIEDVMLDALDKDNNKYAIDLFMALAQTFVPKSFFKSKYVQLSKGVIEASILDELPELHFGKTRSMYYFLMNNDQKRHLSLHFETICQHKTELHLPFFDSDFLQNIYGFPAKEMMYHKLYMQWFEYFPKCARQTPWQTYPKHVPCPIKNTSSLSYQWDKSTTNHQNRKQDFSEYLALRKNRYIQEFFNSQKLMIAMVLHRIGVKDYSYLIDKLKRLKVLVHN</sequence>
<comment type="pathway">
    <text evidence="1">Amino-acid biosynthesis; L-asparagine biosynthesis; L-asparagine from L-aspartate (L-Gln route): step 1/1.</text>
</comment>
<dbReference type="STRING" id="493475.GARC_1573"/>
<protein>
    <recommendedName>
        <fullName evidence="2">asparagine synthase (glutamine-hydrolyzing)</fullName>
        <ecNumber evidence="2">6.3.5.4</ecNumber>
    </recommendedName>
</protein>
<dbReference type="GO" id="GO:0004066">
    <property type="term" value="F:asparagine synthase (glutamine-hydrolyzing) activity"/>
    <property type="evidence" value="ECO:0007669"/>
    <property type="project" value="UniProtKB-EC"/>
</dbReference>
<dbReference type="EMBL" id="BAEO01000018">
    <property type="protein sequence ID" value="GAC18545.1"/>
    <property type="molecule type" value="Genomic_DNA"/>
</dbReference>
<dbReference type="GO" id="GO:0006529">
    <property type="term" value="P:asparagine biosynthetic process"/>
    <property type="evidence" value="ECO:0007669"/>
    <property type="project" value="InterPro"/>
</dbReference>
<dbReference type="InterPro" id="IPR014729">
    <property type="entry name" value="Rossmann-like_a/b/a_fold"/>
</dbReference>
<dbReference type="Proteomes" id="UP000006327">
    <property type="component" value="Unassembled WGS sequence"/>
</dbReference>
<dbReference type="SUPFAM" id="SSF52402">
    <property type="entry name" value="Adenine nucleotide alpha hydrolases-like"/>
    <property type="match status" value="1"/>
</dbReference>
<dbReference type="Gene3D" id="3.40.50.620">
    <property type="entry name" value="HUPs"/>
    <property type="match status" value="1"/>
</dbReference>
<dbReference type="InterPro" id="IPR017932">
    <property type="entry name" value="GATase_2_dom"/>
</dbReference>
<evidence type="ECO:0000259" key="5">
    <source>
        <dbReference type="Pfam" id="PF13537"/>
    </source>
</evidence>
<comment type="catalytic activity">
    <reaction evidence="3">
        <text>L-aspartate + L-glutamine + ATP + H2O = L-asparagine + L-glutamate + AMP + diphosphate + H(+)</text>
        <dbReference type="Rhea" id="RHEA:12228"/>
        <dbReference type="ChEBI" id="CHEBI:15377"/>
        <dbReference type="ChEBI" id="CHEBI:15378"/>
        <dbReference type="ChEBI" id="CHEBI:29985"/>
        <dbReference type="ChEBI" id="CHEBI:29991"/>
        <dbReference type="ChEBI" id="CHEBI:30616"/>
        <dbReference type="ChEBI" id="CHEBI:33019"/>
        <dbReference type="ChEBI" id="CHEBI:58048"/>
        <dbReference type="ChEBI" id="CHEBI:58359"/>
        <dbReference type="ChEBI" id="CHEBI:456215"/>
        <dbReference type="EC" id="6.3.5.4"/>
    </reaction>
</comment>
<dbReference type="InterPro" id="IPR001962">
    <property type="entry name" value="Asn_synthase"/>
</dbReference>
<dbReference type="SUPFAM" id="SSF56235">
    <property type="entry name" value="N-terminal nucleophile aminohydrolases (Ntn hydrolases)"/>
    <property type="match status" value="1"/>
</dbReference>
<reference evidence="6 7" key="1">
    <citation type="journal article" date="2017" name="Antonie Van Leeuwenhoek">
        <title>Rhizobium rhizosphaerae sp. nov., a novel species isolated from rice rhizosphere.</title>
        <authorList>
            <person name="Zhao J.J."/>
            <person name="Zhang J."/>
            <person name="Zhang R.J."/>
            <person name="Zhang C.W."/>
            <person name="Yin H.Q."/>
            <person name="Zhang X.X."/>
        </authorList>
    </citation>
    <scope>NUCLEOTIDE SEQUENCE [LARGE SCALE GENOMIC DNA]</scope>
    <source>
        <strain evidence="6 7">BSs20135</strain>
    </source>
</reference>
<evidence type="ECO:0000313" key="6">
    <source>
        <dbReference type="EMBL" id="GAC18545.1"/>
    </source>
</evidence>
<feature type="domain" description="Glutamine amidotransferase type-2" evidence="5">
    <location>
        <begin position="46"/>
        <end position="121"/>
    </location>
</feature>
<dbReference type="InterPro" id="IPR029055">
    <property type="entry name" value="Ntn_hydrolases_N"/>
</dbReference>
<dbReference type="PANTHER" id="PTHR43284">
    <property type="entry name" value="ASPARAGINE SYNTHETASE (GLUTAMINE-HYDROLYZING)"/>
    <property type="match status" value="1"/>
</dbReference>